<dbReference type="Pfam" id="PF01547">
    <property type="entry name" value="SBP_bac_1"/>
    <property type="match status" value="1"/>
</dbReference>
<dbReference type="SUPFAM" id="SSF53850">
    <property type="entry name" value="Periplasmic binding protein-like II"/>
    <property type="match status" value="1"/>
</dbReference>
<name>A0A3G8ZMG1_9ACTN</name>
<evidence type="ECO:0000313" key="4">
    <source>
        <dbReference type="Proteomes" id="UP000268084"/>
    </source>
</evidence>
<dbReference type="Gene3D" id="3.40.190.10">
    <property type="entry name" value="Periplasmic binding protein-like II"/>
    <property type="match status" value="2"/>
</dbReference>
<proteinExistence type="inferred from homology"/>
<dbReference type="InterPro" id="IPR006059">
    <property type="entry name" value="SBP"/>
</dbReference>
<dbReference type="Proteomes" id="UP000268084">
    <property type="component" value="Chromosome"/>
</dbReference>
<dbReference type="EMBL" id="CP034170">
    <property type="protein sequence ID" value="AZI58433.1"/>
    <property type="molecule type" value="Genomic_DNA"/>
</dbReference>
<dbReference type="PANTHER" id="PTHR43649">
    <property type="entry name" value="ARABINOSE-BINDING PROTEIN-RELATED"/>
    <property type="match status" value="1"/>
</dbReference>
<protein>
    <submittedName>
        <fullName evidence="3">Extracellular solute-binding protein</fullName>
    </submittedName>
</protein>
<comment type="similarity">
    <text evidence="1">Belongs to the bacterial solute-binding protein 1 family.</text>
</comment>
<evidence type="ECO:0000256" key="2">
    <source>
        <dbReference type="ARBA" id="ARBA00022448"/>
    </source>
</evidence>
<gene>
    <name evidence="3" type="ORF">EH165_10085</name>
</gene>
<evidence type="ECO:0000313" key="3">
    <source>
        <dbReference type="EMBL" id="AZI58433.1"/>
    </source>
</evidence>
<keyword evidence="2" id="KW-0813">Transport</keyword>
<reference evidence="3 4" key="1">
    <citation type="submission" date="2018-11" db="EMBL/GenBank/DDBJ databases">
        <authorList>
            <person name="Da X."/>
        </authorList>
    </citation>
    <scope>NUCLEOTIDE SEQUENCE [LARGE SCALE GENOMIC DNA]</scope>
    <source>
        <strain evidence="3 4">S14-144</strain>
    </source>
</reference>
<reference evidence="3 4" key="2">
    <citation type="submission" date="2018-12" db="EMBL/GenBank/DDBJ databases">
        <title>Nakamurella antarcticus sp. nov., isolated from Antarctica South Shetland Islands soil.</title>
        <authorList>
            <person name="Peng F."/>
        </authorList>
    </citation>
    <scope>NUCLEOTIDE SEQUENCE [LARGE SCALE GENOMIC DNA]</scope>
    <source>
        <strain evidence="3 4">S14-144</strain>
    </source>
</reference>
<sequence>MLRPRLCGIAIEPMPPPVHGMSSKEKHVITQNRRGVGIGAALIAAALAITACSSSSDSAGAKGSDAAGPSASASAASPVTIKVQSWLVGDDPTTVGPTLKKIDAMFMAANPGVTIDHVGLPFDNYFTLLRGQVAAKAGPDVVMAYNSSATLEFQKGLLGLGSYYTAEDRKGLVGFQYGTDTQKIDGEPYVTPILSEGNLLYVNKKLVKQCGADPEKIPREWDGFVKVLEQCKAAGVVPMNLGMKDGYAISWYTQNATAQLLSQDELLKSADGSVPMNNPGNVWALNAIQDLQKRGLYTPGAEGITVFSEARNNFAAGKAAFHFGNLSEGGQLYKKPLGADLGVALFPKIPGDKYGDFIVAGPGVGWAVTKWAKNPDMAAKYIKFTQSQEPQQMLFDQGGELPANSATAPKSDYAPVQQTIDWLALPDNHLGMVMSTEAGAAIWKNATLLLSGDLSADDLIGQMQAAQDLVNKTKK</sequence>
<evidence type="ECO:0000256" key="1">
    <source>
        <dbReference type="ARBA" id="ARBA00008520"/>
    </source>
</evidence>
<dbReference type="AlphaFoldDB" id="A0A3G8ZMG1"/>
<dbReference type="OrthoDB" id="2644341at2"/>
<accession>A0A3G8ZMG1</accession>
<dbReference type="KEGG" id="nak:EH165_10085"/>
<organism evidence="3 4">
    <name type="scientific">Nakamurella antarctica</name>
    <dbReference type="NCBI Taxonomy" id="1902245"/>
    <lineage>
        <taxon>Bacteria</taxon>
        <taxon>Bacillati</taxon>
        <taxon>Actinomycetota</taxon>
        <taxon>Actinomycetes</taxon>
        <taxon>Nakamurellales</taxon>
        <taxon>Nakamurellaceae</taxon>
        <taxon>Nakamurella</taxon>
    </lineage>
</organism>
<dbReference type="PANTHER" id="PTHR43649:SF29">
    <property type="entry name" value="OSMOPROTECTIVE COMPOUNDS-BINDING PROTEIN GGTB"/>
    <property type="match status" value="1"/>
</dbReference>
<dbReference type="InterPro" id="IPR050490">
    <property type="entry name" value="Bact_solute-bd_prot1"/>
</dbReference>
<keyword evidence="4" id="KW-1185">Reference proteome</keyword>